<dbReference type="Gene3D" id="3.50.80.10">
    <property type="entry name" value="D-tyrosyl-tRNA(Tyr) deacylase"/>
    <property type="match status" value="1"/>
</dbReference>
<gene>
    <name evidence="2" type="ORF">NRB56_23700</name>
</gene>
<dbReference type="InterPro" id="IPR023509">
    <property type="entry name" value="DTD-like_sf"/>
</dbReference>
<dbReference type="OrthoDB" id="4565435at2"/>
<organism evidence="2 3">
    <name type="scientific">Nocardia aurantia</name>
    <dbReference type="NCBI Taxonomy" id="2585199"/>
    <lineage>
        <taxon>Bacteria</taxon>
        <taxon>Bacillati</taxon>
        <taxon>Actinomycetota</taxon>
        <taxon>Actinomycetes</taxon>
        <taxon>Mycobacteriales</taxon>
        <taxon>Nocardiaceae</taxon>
        <taxon>Nocardia</taxon>
    </lineage>
</organism>
<keyword evidence="3" id="KW-1185">Reference proteome</keyword>
<evidence type="ECO:0000313" key="2">
    <source>
        <dbReference type="EMBL" id="MQY26797.1"/>
    </source>
</evidence>
<evidence type="ECO:0000259" key="1">
    <source>
        <dbReference type="Pfam" id="PF08915"/>
    </source>
</evidence>
<dbReference type="Pfam" id="PF08915">
    <property type="entry name" value="tRNA-Thr_ED"/>
    <property type="match status" value="1"/>
</dbReference>
<reference evidence="2 3" key="1">
    <citation type="submission" date="2019-10" db="EMBL/GenBank/DDBJ databases">
        <title>Nocardia macrotermitis sp. nov. and Nocardia aurantia sp. nov., isolated from the gut of fungus growing-termite Macrotermes natalensis.</title>
        <authorList>
            <person name="Benndorf R."/>
            <person name="Schwitalla J."/>
            <person name="Martin K."/>
            <person name="De Beer W."/>
            <person name="Kaster A.-K."/>
            <person name="Vollmers J."/>
            <person name="Poulsen M."/>
            <person name="Beemelmanns C."/>
        </authorList>
    </citation>
    <scope>NUCLEOTIDE SEQUENCE [LARGE SCALE GENOMIC DNA]</scope>
    <source>
        <strain evidence="2 3">RB56</strain>
    </source>
</reference>
<dbReference type="Proteomes" id="UP000431401">
    <property type="component" value="Unassembled WGS sequence"/>
</dbReference>
<dbReference type="GO" id="GO:0005524">
    <property type="term" value="F:ATP binding"/>
    <property type="evidence" value="ECO:0007669"/>
    <property type="project" value="InterPro"/>
</dbReference>
<name>A0A7K0DMA1_9NOCA</name>
<comment type="caution">
    <text evidence="2">The sequence shown here is derived from an EMBL/GenBank/DDBJ whole genome shotgun (WGS) entry which is preliminary data.</text>
</comment>
<dbReference type="GO" id="GO:0004829">
    <property type="term" value="F:threonine-tRNA ligase activity"/>
    <property type="evidence" value="ECO:0007669"/>
    <property type="project" value="InterPro"/>
</dbReference>
<proteinExistence type="predicted"/>
<dbReference type="GO" id="GO:0005737">
    <property type="term" value="C:cytoplasm"/>
    <property type="evidence" value="ECO:0007669"/>
    <property type="project" value="InterPro"/>
</dbReference>
<sequence length="173" mass="18485">MRLSGSRCLRFEYTPVFPGPGAVALDPRDVGEPRVLTDCLVLRVVVEAGDNPLTAAAADAIRGVYGDSGAACVVLAGSAHLADLGAAARTHMLTRVADTLDVLSSAAERLRRNGIRVRTLPFGWQLAWRAEMSSAPGDVRGTARMSGSGDPWLPVPVRPLRAALFRRRCLVLR</sequence>
<dbReference type="InterPro" id="IPR015011">
    <property type="entry name" value="Threonyl-tRNA_syn_edit_dom_arc"/>
</dbReference>
<protein>
    <recommendedName>
        <fullName evidence="1">Threonyl-tRNA synthetase editing domain-containing protein</fullName>
    </recommendedName>
</protein>
<accession>A0A7K0DMA1</accession>
<evidence type="ECO:0000313" key="3">
    <source>
        <dbReference type="Proteomes" id="UP000431401"/>
    </source>
</evidence>
<feature type="domain" description="Threonyl-tRNA synthetase editing" evidence="1">
    <location>
        <begin position="34"/>
        <end position="131"/>
    </location>
</feature>
<dbReference type="GO" id="GO:0008270">
    <property type="term" value="F:zinc ion binding"/>
    <property type="evidence" value="ECO:0007669"/>
    <property type="project" value="InterPro"/>
</dbReference>
<dbReference type="AlphaFoldDB" id="A0A7K0DMA1"/>
<dbReference type="EMBL" id="WEGI01000004">
    <property type="protein sequence ID" value="MQY26797.1"/>
    <property type="molecule type" value="Genomic_DNA"/>
</dbReference>